<dbReference type="EMBL" id="CAJVPT010051427">
    <property type="protein sequence ID" value="CAG8747799.1"/>
    <property type="molecule type" value="Genomic_DNA"/>
</dbReference>
<organism evidence="1 2">
    <name type="scientific">Acaulospora colombiana</name>
    <dbReference type="NCBI Taxonomy" id="27376"/>
    <lineage>
        <taxon>Eukaryota</taxon>
        <taxon>Fungi</taxon>
        <taxon>Fungi incertae sedis</taxon>
        <taxon>Mucoromycota</taxon>
        <taxon>Glomeromycotina</taxon>
        <taxon>Glomeromycetes</taxon>
        <taxon>Diversisporales</taxon>
        <taxon>Acaulosporaceae</taxon>
        <taxon>Acaulospora</taxon>
    </lineage>
</organism>
<evidence type="ECO:0000313" key="2">
    <source>
        <dbReference type="Proteomes" id="UP000789525"/>
    </source>
</evidence>
<proteinExistence type="predicted"/>
<reference evidence="1" key="1">
    <citation type="submission" date="2021-06" db="EMBL/GenBank/DDBJ databases">
        <authorList>
            <person name="Kallberg Y."/>
            <person name="Tangrot J."/>
            <person name="Rosling A."/>
        </authorList>
    </citation>
    <scope>NUCLEOTIDE SEQUENCE</scope>
    <source>
        <strain evidence="1">CL356</strain>
    </source>
</reference>
<protein>
    <submittedName>
        <fullName evidence="1">16930_t:CDS:1</fullName>
    </submittedName>
</protein>
<comment type="caution">
    <text evidence="1">The sequence shown here is derived from an EMBL/GenBank/DDBJ whole genome shotgun (WGS) entry which is preliminary data.</text>
</comment>
<name>A0ACA9QDC1_9GLOM</name>
<keyword evidence="2" id="KW-1185">Reference proteome</keyword>
<dbReference type="Proteomes" id="UP000789525">
    <property type="component" value="Unassembled WGS sequence"/>
</dbReference>
<gene>
    <name evidence="1" type="ORF">ACOLOM_LOCUS12536</name>
</gene>
<evidence type="ECO:0000313" key="1">
    <source>
        <dbReference type="EMBL" id="CAG8747799.1"/>
    </source>
</evidence>
<sequence length="276" mass="31373">MTINIGGRVLTFSKARAKKLNLIVTSDQSSEQNKAIGPRLAYLIGGQSWESMGEFNWAYVILDMIFGAANGEAILTPTTNSLSTLSTAELRVKDMLQPMRHLLFYSSLAMHQTFITTFPQVWQGLSRKEQADITASLVHVLTKDWRHDLPRPNVMQSLLGGIQSCVPSIAIPPHVLKYLVKIYHAWYEGLEILQHAVEQGREDDDAIRDSNQDALAELYADLCEDDYFYGLWRRRSLYEETNAALSYEQNGFYNFAQPLYEIAQMKARQNIDPMSD</sequence>
<accession>A0ACA9QDC1</accession>